<accession>A0A4R4QKA9</accession>
<dbReference type="AlphaFoldDB" id="A0A4R4QKA9"/>
<comment type="caution">
    <text evidence="2">The sequence shown here is derived from an EMBL/GenBank/DDBJ whole genome shotgun (WGS) entry which is preliminary data.</text>
</comment>
<gene>
    <name evidence="2" type="ORF">E1261_00605</name>
</gene>
<keyword evidence="1" id="KW-1133">Transmembrane helix</keyword>
<proteinExistence type="predicted"/>
<dbReference type="Proteomes" id="UP000295075">
    <property type="component" value="Unassembled WGS sequence"/>
</dbReference>
<protein>
    <submittedName>
        <fullName evidence="2">Uncharacterized protein</fullName>
    </submittedName>
</protein>
<feature type="transmembrane region" description="Helical" evidence="1">
    <location>
        <begin position="55"/>
        <end position="78"/>
    </location>
</feature>
<name>A0A4R4QKA9_9ACTN</name>
<dbReference type="OrthoDB" id="9897977at2"/>
<sequence length="81" mass="8573">MFSTTRRVVAVSAFAGCSVAVLAGWLAGFFARVVTGVSRSWDSLLAWLRAPLDMSHLVAATAAVLVPLVLILVIIMVLSDD</sequence>
<reference evidence="2 3" key="1">
    <citation type="submission" date="2019-03" db="EMBL/GenBank/DDBJ databases">
        <title>Draft genome sequences of novel Actinobacteria.</title>
        <authorList>
            <person name="Sahin N."/>
            <person name="Ay H."/>
            <person name="Saygin H."/>
        </authorList>
    </citation>
    <scope>NUCLEOTIDE SEQUENCE [LARGE SCALE GENOMIC DNA]</scope>
    <source>
        <strain evidence="2 3">JCM 30547</strain>
    </source>
</reference>
<evidence type="ECO:0000313" key="3">
    <source>
        <dbReference type="Proteomes" id="UP000295075"/>
    </source>
</evidence>
<evidence type="ECO:0000313" key="2">
    <source>
        <dbReference type="EMBL" id="TDC35859.1"/>
    </source>
</evidence>
<dbReference type="EMBL" id="SMKA01000001">
    <property type="protein sequence ID" value="TDC35859.1"/>
    <property type="molecule type" value="Genomic_DNA"/>
</dbReference>
<dbReference type="RefSeq" id="WP_132399989.1">
    <property type="nucleotide sequence ID" value="NZ_SMKA01000001.1"/>
</dbReference>
<keyword evidence="1" id="KW-0812">Transmembrane</keyword>
<evidence type="ECO:0000256" key="1">
    <source>
        <dbReference type="SAM" id="Phobius"/>
    </source>
</evidence>
<keyword evidence="1" id="KW-0472">Membrane</keyword>
<organism evidence="2 3">
    <name type="scientific">Kribbella albertanoniae</name>
    <dbReference type="NCBI Taxonomy" id="1266829"/>
    <lineage>
        <taxon>Bacteria</taxon>
        <taxon>Bacillati</taxon>
        <taxon>Actinomycetota</taxon>
        <taxon>Actinomycetes</taxon>
        <taxon>Propionibacteriales</taxon>
        <taxon>Kribbellaceae</taxon>
        <taxon>Kribbella</taxon>
    </lineage>
</organism>
<keyword evidence="3" id="KW-1185">Reference proteome</keyword>